<accession>A0A7H8QTB5</accession>
<keyword evidence="6 12" id="KW-0812">Transmembrane</keyword>
<evidence type="ECO:0000313" key="13">
    <source>
        <dbReference type="EMBL" id="QKX56253.1"/>
    </source>
</evidence>
<dbReference type="Gene3D" id="3.40.50.720">
    <property type="entry name" value="NAD(P)-binding Rossmann-like Domain"/>
    <property type="match status" value="1"/>
</dbReference>
<protein>
    <recommendedName>
        <fullName evidence="5">UDP-N-acetylglucosamine transferase subunit ALG14</fullName>
    </recommendedName>
    <alternativeName>
        <fullName evidence="11">Asparagine-linked glycosylation protein 14</fullName>
    </alternativeName>
</protein>
<dbReference type="RefSeq" id="XP_035342431.1">
    <property type="nucleotide sequence ID" value="XM_035486538.1"/>
</dbReference>
<gene>
    <name evidence="13" type="ORF">TRUGW13939_03354</name>
</gene>
<evidence type="ECO:0000256" key="11">
    <source>
        <dbReference type="ARBA" id="ARBA00032062"/>
    </source>
</evidence>
<dbReference type="GO" id="GO:0004577">
    <property type="term" value="F:N-acetylglucosaminyldiphosphodolichol N-acetylglucosaminyltransferase activity"/>
    <property type="evidence" value="ECO:0007669"/>
    <property type="project" value="TreeGrafter"/>
</dbReference>
<reference evidence="14" key="1">
    <citation type="submission" date="2020-06" db="EMBL/GenBank/DDBJ databases">
        <title>A chromosome-scale genome assembly of Talaromyces rugulosus W13939.</title>
        <authorList>
            <person name="Wang B."/>
            <person name="Guo L."/>
            <person name="Ye K."/>
            <person name="Wang L."/>
        </authorList>
    </citation>
    <scope>NUCLEOTIDE SEQUENCE [LARGE SCALE GENOMIC DNA]</scope>
    <source>
        <strain evidence="14">W13939</strain>
    </source>
</reference>
<evidence type="ECO:0000313" key="14">
    <source>
        <dbReference type="Proteomes" id="UP000509510"/>
    </source>
</evidence>
<keyword evidence="8" id="KW-0521">NADP</keyword>
<evidence type="ECO:0000256" key="7">
    <source>
        <dbReference type="ARBA" id="ARBA00022824"/>
    </source>
</evidence>
<feature type="transmembrane region" description="Helical" evidence="12">
    <location>
        <begin position="58"/>
        <end position="75"/>
    </location>
</feature>
<dbReference type="CDD" id="cd05233">
    <property type="entry name" value="SDR_c"/>
    <property type="match status" value="1"/>
</dbReference>
<feature type="transmembrane region" description="Helical" evidence="12">
    <location>
        <begin position="12"/>
        <end position="38"/>
    </location>
</feature>
<dbReference type="Gene3D" id="3.40.50.2000">
    <property type="entry name" value="Glycogen Phosphorylase B"/>
    <property type="match status" value="1"/>
</dbReference>
<dbReference type="PANTHER" id="PTHR12154">
    <property type="entry name" value="GLYCOSYL TRANSFERASE-RELATED"/>
    <property type="match status" value="1"/>
</dbReference>
<dbReference type="InterPro" id="IPR020904">
    <property type="entry name" value="Sc_DH/Rdtase_CS"/>
</dbReference>
<comment type="subunit">
    <text evidence="4">Heterodimer with ALG13 to form a functional enzyme.</text>
</comment>
<dbReference type="EMBL" id="CP055899">
    <property type="protein sequence ID" value="QKX56253.1"/>
    <property type="molecule type" value="Genomic_DNA"/>
</dbReference>
<dbReference type="Pfam" id="PF13561">
    <property type="entry name" value="adh_short_C2"/>
    <property type="match status" value="1"/>
</dbReference>
<dbReference type="InterPro" id="IPR002347">
    <property type="entry name" value="SDR_fam"/>
</dbReference>
<dbReference type="GO" id="GO:0006488">
    <property type="term" value="P:dolichol-linked oligosaccharide biosynthetic process"/>
    <property type="evidence" value="ECO:0007669"/>
    <property type="project" value="InterPro"/>
</dbReference>
<dbReference type="SUPFAM" id="SSF51735">
    <property type="entry name" value="NAD(P)-binding Rossmann-fold domains"/>
    <property type="match status" value="1"/>
</dbReference>
<dbReference type="Pfam" id="PF08660">
    <property type="entry name" value="Alg14"/>
    <property type="match status" value="1"/>
</dbReference>
<dbReference type="GeneID" id="55990859"/>
<keyword evidence="14" id="KW-1185">Reference proteome</keyword>
<evidence type="ECO:0000256" key="10">
    <source>
        <dbReference type="ARBA" id="ARBA00023136"/>
    </source>
</evidence>
<dbReference type="InterPro" id="IPR036291">
    <property type="entry name" value="NAD(P)-bd_dom_sf"/>
</dbReference>
<dbReference type="PRINTS" id="PR00081">
    <property type="entry name" value="GDHRDH"/>
</dbReference>
<evidence type="ECO:0000256" key="9">
    <source>
        <dbReference type="ARBA" id="ARBA00022989"/>
    </source>
</evidence>
<dbReference type="OrthoDB" id="37659at2759"/>
<evidence type="ECO:0000256" key="6">
    <source>
        <dbReference type="ARBA" id="ARBA00022692"/>
    </source>
</evidence>
<keyword evidence="7" id="KW-0256">Endoplasmic reticulum</keyword>
<name>A0A7H8QTB5_TALRU</name>
<proteinExistence type="inferred from homology"/>
<dbReference type="GO" id="GO:0031965">
    <property type="term" value="C:nuclear membrane"/>
    <property type="evidence" value="ECO:0007669"/>
    <property type="project" value="UniProtKB-SubCell"/>
</dbReference>
<dbReference type="Proteomes" id="UP000509510">
    <property type="component" value="Chromosome II"/>
</dbReference>
<evidence type="ECO:0000256" key="8">
    <source>
        <dbReference type="ARBA" id="ARBA00022857"/>
    </source>
</evidence>
<organism evidence="13 14">
    <name type="scientific">Talaromyces rugulosus</name>
    <name type="common">Penicillium rugulosum</name>
    <dbReference type="NCBI Taxonomy" id="121627"/>
    <lineage>
        <taxon>Eukaryota</taxon>
        <taxon>Fungi</taxon>
        <taxon>Dikarya</taxon>
        <taxon>Ascomycota</taxon>
        <taxon>Pezizomycotina</taxon>
        <taxon>Eurotiomycetes</taxon>
        <taxon>Eurotiomycetidae</taxon>
        <taxon>Eurotiales</taxon>
        <taxon>Trichocomaceae</taxon>
        <taxon>Talaromyces</taxon>
        <taxon>Talaromyces sect. Islandici</taxon>
    </lineage>
</organism>
<dbReference type="PROSITE" id="PS00061">
    <property type="entry name" value="ADH_SHORT"/>
    <property type="match status" value="1"/>
</dbReference>
<evidence type="ECO:0000256" key="3">
    <source>
        <dbReference type="ARBA" id="ARBA00009731"/>
    </source>
</evidence>
<comment type="subcellular location">
    <subcellularLocation>
        <location evidence="1">Endoplasmic reticulum membrane</location>
        <topology evidence="1">Single-pass membrane protein</topology>
    </subcellularLocation>
    <subcellularLocation>
        <location evidence="2">Nucleus membrane</location>
        <topology evidence="2">Single-pass membrane protein</topology>
    </subcellularLocation>
</comment>
<sequence>MTLSLGAGSLPVSFVVATICAILVVLPLVLLISVHYLLSTSQLSTVPKTRRKREPAHLLVVLGSGGHTAEMLSMLRRMPLDPTTYTFRTYIVTSGDGFSASKAAEFESALEAQYILEARDNDNNNNGSVRVTRGESFDIVTVPRARRVHQSFLTAPLSTLQCFWACIQVLCGTHPDQRPNLHGTKSQYPDLILTNGPATAVCVILGAKLLRFFNALRTWISPFTDNSNAIYPLRTIFVESWARVTTFSLSGKILLPFVDRFLVQWPKLEGKRAWKGMKETQFVGRNVLVVAGSRNTEVPFAYYSGLGAVVAEKFAAEGANVAISYASNADRAKQTAANLESKYNVKTAIFQGDAGKKEDSIAVVRSTIEALGGLDVVVSNAGYTKVSKFDDLYALDDEDWDKCWSVNVKSHMYTFREALPTFNKNPEGGVFIITSSVAGLGATGSSMAYSVAKSASIHLAKCLAKSQGPKARVHAVCPGLLLTEWAEIFPQEAIDKHIALTSLKRTAEVDDTADLFVALAKNASMTGQVMAVDSGFTLH</sequence>
<dbReference type="AlphaFoldDB" id="A0A7H8QTB5"/>
<keyword evidence="9 12" id="KW-1133">Transmembrane helix</keyword>
<keyword evidence="10 12" id="KW-0472">Membrane</keyword>
<dbReference type="InterPro" id="IPR013969">
    <property type="entry name" value="Oligosacch_biosynth_Alg14"/>
</dbReference>
<evidence type="ECO:0000256" key="2">
    <source>
        <dbReference type="ARBA" id="ARBA00004590"/>
    </source>
</evidence>
<dbReference type="PANTHER" id="PTHR12154:SF4">
    <property type="entry name" value="UDP-N-ACETYLGLUCOSAMINE TRANSFERASE SUBUNIT ALG14 HOMOLOG"/>
    <property type="match status" value="1"/>
</dbReference>
<evidence type="ECO:0000256" key="4">
    <source>
        <dbReference type="ARBA" id="ARBA00011335"/>
    </source>
</evidence>
<comment type="similarity">
    <text evidence="3">Belongs to the ALG14 family.</text>
</comment>
<evidence type="ECO:0000256" key="12">
    <source>
        <dbReference type="SAM" id="Phobius"/>
    </source>
</evidence>
<evidence type="ECO:0000256" key="5">
    <source>
        <dbReference type="ARBA" id="ARBA00017467"/>
    </source>
</evidence>
<evidence type="ECO:0000256" key="1">
    <source>
        <dbReference type="ARBA" id="ARBA00004389"/>
    </source>
</evidence>
<dbReference type="KEGG" id="trg:TRUGW13939_03354"/>
<dbReference type="GO" id="GO:0043541">
    <property type="term" value="C:UDP-N-acetylglucosamine transferase complex"/>
    <property type="evidence" value="ECO:0007669"/>
    <property type="project" value="TreeGrafter"/>
</dbReference>